<protein>
    <recommendedName>
        <fullName evidence="4">Tetratricopeptide repeat protein</fullName>
    </recommendedName>
</protein>
<gene>
    <name evidence="2" type="ORF">H8E80_06025</name>
</gene>
<dbReference type="Proteomes" id="UP000603545">
    <property type="component" value="Unassembled WGS sequence"/>
</dbReference>
<dbReference type="AlphaFoldDB" id="A0A8J6T7H4"/>
<dbReference type="EMBL" id="JACNLL010000056">
    <property type="protein sequence ID" value="MBC8199587.1"/>
    <property type="molecule type" value="Genomic_DNA"/>
</dbReference>
<comment type="caution">
    <text evidence="2">The sequence shown here is derived from an EMBL/GenBank/DDBJ whole genome shotgun (WGS) entry which is preliminary data.</text>
</comment>
<organism evidence="2 3">
    <name type="scientific">Candidatus Desulfaltia bathyphila</name>
    <dbReference type="NCBI Taxonomy" id="2841697"/>
    <lineage>
        <taxon>Bacteria</taxon>
        <taxon>Pseudomonadati</taxon>
        <taxon>Thermodesulfobacteriota</taxon>
        <taxon>Desulfobacteria</taxon>
        <taxon>Desulfobacterales</taxon>
        <taxon>Desulfobacterales incertae sedis</taxon>
        <taxon>Candidatus Desulfaltia</taxon>
    </lineage>
</organism>
<evidence type="ECO:0008006" key="4">
    <source>
        <dbReference type="Google" id="ProtNLM"/>
    </source>
</evidence>
<evidence type="ECO:0000313" key="3">
    <source>
        <dbReference type="Proteomes" id="UP000603545"/>
    </source>
</evidence>
<proteinExistence type="predicted"/>
<evidence type="ECO:0000313" key="2">
    <source>
        <dbReference type="EMBL" id="MBC8199587.1"/>
    </source>
</evidence>
<name>A0A8J6T7H4_9BACT</name>
<accession>A0A8J6T7H4</accession>
<sequence>MDAGNWEAAKDLFAKAVKEDPNFDMAVDGSSSCPGASSPDIGALASITAAQMASHAEASVDEAETAQEAADAEAASMAAGGGG</sequence>
<feature type="region of interest" description="Disordered" evidence="1">
    <location>
        <begin position="55"/>
        <end position="83"/>
    </location>
</feature>
<reference evidence="2 3" key="1">
    <citation type="submission" date="2020-08" db="EMBL/GenBank/DDBJ databases">
        <title>Bridging the membrane lipid divide: bacteria of the FCB group superphylum have the potential to synthesize archaeal ether lipids.</title>
        <authorList>
            <person name="Villanueva L."/>
            <person name="Von Meijenfeldt F.A.B."/>
            <person name="Westbye A.B."/>
            <person name="Yadav S."/>
            <person name="Hopmans E.C."/>
            <person name="Dutilh B.E."/>
            <person name="Sinninghe Damste J.S."/>
        </authorList>
    </citation>
    <scope>NUCLEOTIDE SEQUENCE [LARGE SCALE GENOMIC DNA]</scope>
    <source>
        <strain evidence="2">NIOZ-UU82</strain>
    </source>
</reference>
<evidence type="ECO:0000256" key="1">
    <source>
        <dbReference type="SAM" id="MobiDB-lite"/>
    </source>
</evidence>
<feature type="compositionally biased region" description="Low complexity" evidence="1">
    <location>
        <begin position="66"/>
        <end position="83"/>
    </location>
</feature>